<protein>
    <submittedName>
        <fullName evidence="1">Uncharacterized protein</fullName>
    </submittedName>
</protein>
<accession>A0ABU3W3T8</accession>
<sequence length="79" mass="9433">PRYLKVLQLLSDIRNDDWVDAQVMEEIMNDLRQPGYDFYPKDNGQASVWFYLSKAQALALNSLANNVFNLNRKPWWKLW</sequence>
<keyword evidence="2" id="KW-1185">Reference proteome</keyword>
<evidence type="ECO:0000313" key="2">
    <source>
        <dbReference type="Proteomes" id="UP001269819"/>
    </source>
</evidence>
<evidence type="ECO:0000313" key="1">
    <source>
        <dbReference type="EMBL" id="MDV2081192.1"/>
    </source>
</evidence>
<name>A0ABU3W3T8_9GAMM</name>
<organism evidence="1 2">
    <name type="scientific">Marinobacter xestospongiae</name>
    <dbReference type="NCBI Taxonomy" id="994319"/>
    <lineage>
        <taxon>Bacteria</taxon>
        <taxon>Pseudomonadati</taxon>
        <taxon>Pseudomonadota</taxon>
        <taxon>Gammaproteobacteria</taxon>
        <taxon>Pseudomonadales</taxon>
        <taxon>Marinobacteraceae</taxon>
        <taxon>Marinobacter</taxon>
    </lineage>
</organism>
<proteinExistence type="predicted"/>
<comment type="caution">
    <text evidence="1">The sequence shown here is derived from an EMBL/GenBank/DDBJ whole genome shotgun (WGS) entry which is preliminary data.</text>
</comment>
<dbReference type="RefSeq" id="WP_316975477.1">
    <property type="nucleotide sequence ID" value="NZ_JAWIIJ010000028.1"/>
</dbReference>
<dbReference type="EMBL" id="JAWIIJ010000028">
    <property type="protein sequence ID" value="MDV2081192.1"/>
    <property type="molecule type" value="Genomic_DNA"/>
</dbReference>
<reference evidence="1 2" key="1">
    <citation type="submission" date="2023-10" db="EMBL/GenBank/DDBJ databases">
        <title>Characteristics and mechanism of a salt-tolerant marine origin heterotrophic nitrifying- aerobic denitrifying bacteria Marinobacter xestospongiae HN1.</title>
        <authorList>
            <person name="Qi R."/>
        </authorList>
    </citation>
    <scope>NUCLEOTIDE SEQUENCE [LARGE SCALE GENOMIC DNA]</scope>
    <source>
        <strain evidence="1 2">HN1</strain>
    </source>
</reference>
<gene>
    <name evidence="1" type="ORF">RYS15_21070</name>
</gene>
<feature type="non-terminal residue" evidence="1">
    <location>
        <position position="1"/>
    </location>
</feature>
<dbReference type="Proteomes" id="UP001269819">
    <property type="component" value="Unassembled WGS sequence"/>
</dbReference>